<sequence length="150" mass="17507">MIEKHFISPWGFGNNDKQMFSPDKQNRIEYFDLIEFVMGSPLAGECYWVDRNSKMYLINKLCAGPPIWNTEGNKVALPVWKRTLLKGTIQKLTIVDIIKNELTLYKKIFRVLDLKTFDKNLVTGIDSPIHNPIAFQFDLNQEEVEKTKRI</sequence>
<gene>
    <name evidence="1" type="ORF">AHMF7605_17905</name>
</gene>
<evidence type="ECO:0000313" key="1">
    <source>
        <dbReference type="EMBL" id="PSR55246.1"/>
    </source>
</evidence>
<reference evidence="1 2" key="1">
    <citation type="submission" date="2018-03" db="EMBL/GenBank/DDBJ databases">
        <title>Adhaeribacter sp. HMF7605 Genome sequencing and assembly.</title>
        <authorList>
            <person name="Kang H."/>
            <person name="Kang J."/>
            <person name="Cha I."/>
            <person name="Kim H."/>
            <person name="Joh K."/>
        </authorList>
    </citation>
    <scope>NUCLEOTIDE SEQUENCE [LARGE SCALE GENOMIC DNA]</scope>
    <source>
        <strain evidence="1 2">HMF7605</strain>
    </source>
</reference>
<organism evidence="1 2">
    <name type="scientific">Adhaeribacter arboris</name>
    <dbReference type="NCBI Taxonomy" id="2072846"/>
    <lineage>
        <taxon>Bacteria</taxon>
        <taxon>Pseudomonadati</taxon>
        <taxon>Bacteroidota</taxon>
        <taxon>Cytophagia</taxon>
        <taxon>Cytophagales</taxon>
        <taxon>Hymenobacteraceae</taxon>
        <taxon>Adhaeribacter</taxon>
    </lineage>
</organism>
<protein>
    <submittedName>
        <fullName evidence="1">Uncharacterized protein</fullName>
    </submittedName>
</protein>
<accession>A0A2T2YIA0</accession>
<dbReference type="OrthoDB" id="771468at2"/>
<dbReference type="Proteomes" id="UP000240357">
    <property type="component" value="Unassembled WGS sequence"/>
</dbReference>
<dbReference type="EMBL" id="PYFT01000001">
    <property type="protein sequence ID" value="PSR55246.1"/>
    <property type="molecule type" value="Genomic_DNA"/>
</dbReference>
<evidence type="ECO:0000313" key="2">
    <source>
        <dbReference type="Proteomes" id="UP000240357"/>
    </source>
</evidence>
<name>A0A2T2YIA0_9BACT</name>
<keyword evidence="2" id="KW-1185">Reference proteome</keyword>
<dbReference type="RefSeq" id="WP_106931424.1">
    <property type="nucleotide sequence ID" value="NZ_PYFT01000001.1"/>
</dbReference>
<dbReference type="AlphaFoldDB" id="A0A2T2YIA0"/>
<proteinExistence type="predicted"/>
<comment type="caution">
    <text evidence="1">The sequence shown here is derived from an EMBL/GenBank/DDBJ whole genome shotgun (WGS) entry which is preliminary data.</text>
</comment>